<dbReference type="RefSeq" id="WP_330169648.1">
    <property type="nucleotide sequence ID" value="NZ_CP137080.1"/>
</dbReference>
<name>A0AAU0MDI4_9MICO</name>
<dbReference type="AlphaFoldDB" id="A0AAU0MDI4"/>
<dbReference type="EMBL" id="CP137080">
    <property type="protein sequence ID" value="WOQ68481.1"/>
    <property type="molecule type" value="Genomic_DNA"/>
</dbReference>
<evidence type="ECO:0000256" key="1">
    <source>
        <dbReference type="SAM" id="MobiDB-lite"/>
    </source>
</evidence>
<evidence type="ECO:0000313" key="3">
    <source>
        <dbReference type="EMBL" id="WOQ68481.1"/>
    </source>
</evidence>
<reference evidence="3 4" key="1">
    <citation type="submission" date="2023-10" db="EMBL/GenBank/DDBJ databases">
        <title>Y20.</title>
        <authorList>
            <person name="Zhang G."/>
            <person name="Ding Y."/>
        </authorList>
    </citation>
    <scope>NUCLEOTIDE SEQUENCE [LARGE SCALE GENOMIC DNA]</scope>
    <source>
        <strain evidence="3 4">Y20</strain>
    </source>
</reference>
<feature type="compositionally biased region" description="Basic and acidic residues" evidence="1">
    <location>
        <begin position="90"/>
        <end position="110"/>
    </location>
</feature>
<evidence type="ECO:0000313" key="4">
    <source>
        <dbReference type="Proteomes" id="UP001329313"/>
    </source>
</evidence>
<proteinExistence type="predicted"/>
<feature type="region of interest" description="Disordered" evidence="1">
    <location>
        <begin position="90"/>
        <end position="129"/>
    </location>
</feature>
<feature type="transmembrane region" description="Helical" evidence="2">
    <location>
        <begin position="58"/>
        <end position="86"/>
    </location>
</feature>
<keyword evidence="4" id="KW-1185">Reference proteome</keyword>
<dbReference type="KEGG" id="mliy:RYJ27_06970"/>
<keyword evidence="2" id="KW-1133">Transmembrane helix</keyword>
<accession>A0AAU0MDI4</accession>
<protein>
    <submittedName>
        <fullName evidence="3">Dinucleotide-utilizing enzyme</fullName>
    </submittedName>
</protein>
<evidence type="ECO:0000256" key="2">
    <source>
        <dbReference type="SAM" id="Phobius"/>
    </source>
</evidence>
<gene>
    <name evidence="3" type="ORF">RYJ27_06970</name>
</gene>
<keyword evidence="2" id="KW-0812">Transmembrane</keyword>
<feature type="transmembrane region" description="Helical" evidence="2">
    <location>
        <begin position="12"/>
        <end position="38"/>
    </location>
</feature>
<feature type="compositionally biased region" description="Acidic residues" evidence="1">
    <location>
        <begin position="111"/>
        <end position="121"/>
    </location>
</feature>
<sequence>MTIRPRITRSIPFWILVAGSLAAAIAGVVMTLTTLGAMSTTLLDGSATGVDVYVGQVWAIFGAVLLGAGIVGVAMALTLATGAWLLRPDMEFPEPSRDEDDAPAHERDALDAADEPDEAHDAEEPSRRG</sequence>
<dbReference type="Proteomes" id="UP001329313">
    <property type="component" value="Chromosome"/>
</dbReference>
<keyword evidence="2" id="KW-0472">Membrane</keyword>
<organism evidence="3 4">
    <name type="scientific">Microbacterium limosum</name>
    <dbReference type="NCBI Taxonomy" id="3079935"/>
    <lineage>
        <taxon>Bacteria</taxon>
        <taxon>Bacillati</taxon>
        <taxon>Actinomycetota</taxon>
        <taxon>Actinomycetes</taxon>
        <taxon>Micrococcales</taxon>
        <taxon>Microbacteriaceae</taxon>
        <taxon>Microbacterium</taxon>
    </lineage>
</organism>